<keyword evidence="1" id="KW-1133">Transmembrane helix</keyword>
<gene>
    <name evidence="2" type="ORF">SAMN04487928_1016</name>
</gene>
<evidence type="ECO:0000313" key="3">
    <source>
        <dbReference type="Proteomes" id="UP000182624"/>
    </source>
</evidence>
<sequence>MGRSDLRHMDETLDLRSFYLRLIKKIWIIPLAAIIGAVIAGGIYTLVTVTFGPEKTYSTESKLYIKFAYDENAKSQVDSYNAFTWSLLMTTDDILDEVMNNLGKAGASEDEITRQEVADSIAAEIPSDVRLLLVTVKNNNKDHADLITDATDKSLENYGETNDAFTSIKLLSKSEATLVTYSDKTFTAAAFGGVACLVLAIFVLLLIDALDDAVYVPEDIEKRFSIPVLGVAGKNEYFKNELQAAFEKHVAGAEKVIFISTDSAFDVSVSEKDLLAVKESLGSRFSAQTENITAMETPGNVLENYRKIGTCDGVILGIPAGKRCGTMNDHIVAQLQKHECPILGVVLVRADEKFLKKYYRL</sequence>
<dbReference type="GO" id="GO:0005886">
    <property type="term" value="C:plasma membrane"/>
    <property type="evidence" value="ECO:0007669"/>
    <property type="project" value="TreeGrafter"/>
</dbReference>
<evidence type="ECO:0000256" key="1">
    <source>
        <dbReference type="SAM" id="Phobius"/>
    </source>
</evidence>
<reference evidence="3" key="1">
    <citation type="submission" date="2016-10" db="EMBL/GenBank/DDBJ databases">
        <authorList>
            <person name="Varghese N."/>
            <person name="Submissions S."/>
        </authorList>
    </citation>
    <scope>NUCLEOTIDE SEQUENCE [LARGE SCALE GENOMIC DNA]</scope>
    <source>
        <strain evidence="3">P18</strain>
    </source>
</reference>
<feature type="transmembrane region" description="Helical" evidence="1">
    <location>
        <begin position="26"/>
        <end position="47"/>
    </location>
</feature>
<dbReference type="PANTHER" id="PTHR32309:SF13">
    <property type="entry name" value="FERRIC ENTEROBACTIN TRANSPORT PROTEIN FEPE"/>
    <property type="match status" value="1"/>
</dbReference>
<organism evidence="2 3">
    <name type="scientific">Butyrivibrio proteoclasticus</name>
    <dbReference type="NCBI Taxonomy" id="43305"/>
    <lineage>
        <taxon>Bacteria</taxon>
        <taxon>Bacillati</taxon>
        <taxon>Bacillota</taxon>
        <taxon>Clostridia</taxon>
        <taxon>Lachnospirales</taxon>
        <taxon>Lachnospiraceae</taxon>
        <taxon>Butyrivibrio</taxon>
    </lineage>
</organism>
<feature type="transmembrane region" description="Helical" evidence="1">
    <location>
        <begin position="186"/>
        <end position="207"/>
    </location>
</feature>
<dbReference type="Proteomes" id="UP000182624">
    <property type="component" value="Unassembled WGS sequence"/>
</dbReference>
<dbReference type="OrthoDB" id="2000422at2"/>
<dbReference type="EMBL" id="FOXO01000001">
    <property type="protein sequence ID" value="SFP33487.1"/>
    <property type="molecule type" value="Genomic_DNA"/>
</dbReference>
<dbReference type="InterPro" id="IPR050445">
    <property type="entry name" value="Bact_polysacc_biosynth/exp"/>
</dbReference>
<keyword evidence="1" id="KW-0812">Transmembrane</keyword>
<protein>
    <submittedName>
        <fullName evidence="2">Capsular polysaccharide biosynthesis protein</fullName>
    </submittedName>
</protein>
<dbReference type="PANTHER" id="PTHR32309">
    <property type="entry name" value="TYROSINE-PROTEIN KINASE"/>
    <property type="match status" value="1"/>
</dbReference>
<proteinExistence type="predicted"/>
<dbReference type="GO" id="GO:0004713">
    <property type="term" value="F:protein tyrosine kinase activity"/>
    <property type="evidence" value="ECO:0007669"/>
    <property type="project" value="TreeGrafter"/>
</dbReference>
<keyword evidence="3" id="KW-1185">Reference proteome</keyword>
<name>A0A1I5PI11_9FIRM</name>
<dbReference type="AlphaFoldDB" id="A0A1I5PI11"/>
<dbReference type="RefSeq" id="WP_074882655.1">
    <property type="nucleotide sequence ID" value="NZ_FOXO01000001.1"/>
</dbReference>
<keyword evidence="1" id="KW-0472">Membrane</keyword>
<accession>A0A1I5PI11</accession>
<evidence type="ECO:0000313" key="2">
    <source>
        <dbReference type="EMBL" id="SFP33487.1"/>
    </source>
</evidence>